<gene>
    <name evidence="1" type="ORF">MNL13_06370</name>
</gene>
<dbReference type="Proteomes" id="UP000829580">
    <property type="component" value="Chromosome"/>
</dbReference>
<evidence type="ECO:0000313" key="1">
    <source>
        <dbReference type="EMBL" id="UNF28826.1"/>
    </source>
</evidence>
<accession>A0ABY3VWZ8</accession>
<dbReference type="RefSeq" id="WP_241448544.1">
    <property type="nucleotide sequence ID" value="NZ_CP093033.1"/>
</dbReference>
<sequence length="88" mass="9554">MAVFGETSSGGRFWEVRCWGQREKMRGLAAFVLRVFEGQREVPSMADKLKVSSVFSLGEWGCCIFVLSIGVAFGEGGFGGGLLWGEVV</sequence>
<organism evidence="1 2">
    <name type="scientific">Bartonella krasnovii</name>
    <dbReference type="NCBI Taxonomy" id="2267275"/>
    <lineage>
        <taxon>Bacteria</taxon>
        <taxon>Pseudomonadati</taxon>
        <taxon>Pseudomonadota</taxon>
        <taxon>Alphaproteobacteria</taxon>
        <taxon>Hyphomicrobiales</taxon>
        <taxon>Bartonellaceae</taxon>
        <taxon>Bartonella</taxon>
    </lineage>
</organism>
<proteinExistence type="predicted"/>
<keyword evidence="2" id="KW-1185">Reference proteome</keyword>
<evidence type="ECO:0000313" key="2">
    <source>
        <dbReference type="Proteomes" id="UP000829580"/>
    </source>
</evidence>
<dbReference type="EMBL" id="CP093033">
    <property type="protein sequence ID" value="UNF28826.1"/>
    <property type="molecule type" value="Genomic_DNA"/>
</dbReference>
<reference evidence="1 2" key="1">
    <citation type="submission" date="2022-02" db="EMBL/GenBank/DDBJ databases">
        <title>Genomic structural plasticity of rodent-associated Bartonella in nature.</title>
        <authorList>
            <person name="Sousa K.C.M."/>
            <person name="Gutierrez R."/>
            <person name="Yahalomi D."/>
            <person name="Shalit T."/>
            <person name="Markus B."/>
            <person name="Nachum-Biala Y."/>
            <person name="Hawlena H."/>
            <person name="Marcos-Hadad E."/>
            <person name="Hazkani-Covo E."/>
            <person name="Neves H.R."/>
            <person name="Covo S."/>
            <person name="Harrus S."/>
        </authorList>
    </citation>
    <scope>NUCLEOTIDE SEQUENCE [LARGE SCALE GENOMIC DNA]</scope>
    <source>
        <strain evidence="1 2">B35_1_2</strain>
    </source>
</reference>
<protein>
    <submittedName>
        <fullName evidence="1">Uncharacterized protein</fullName>
    </submittedName>
</protein>
<name>A0ABY3VWZ8_9HYPH</name>